<name>A0A903VHT7_AEDAE</name>
<evidence type="ECO:0000256" key="1">
    <source>
        <dbReference type="SAM" id="SignalP"/>
    </source>
</evidence>
<proteinExistence type="predicted"/>
<feature type="signal peptide" evidence="1">
    <location>
        <begin position="1"/>
        <end position="20"/>
    </location>
</feature>
<accession>A0A903VHT7</accession>
<reference evidence="2" key="2">
    <citation type="submission" date="2022-10" db="UniProtKB">
        <authorList>
            <consortium name="EnsemblMetazoa"/>
        </authorList>
    </citation>
    <scope>IDENTIFICATION</scope>
    <source>
        <strain evidence="2">LVP_AGWG</strain>
    </source>
</reference>
<dbReference type="Proteomes" id="UP000008820">
    <property type="component" value="Unassembled WGS sequence"/>
</dbReference>
<keyword evidence="3" id="KW-1185">Reference proteome</keyword>
<feature type="chain" id="PRO_5037103795" evidence="1">
    <location>
        <begin position="21"/>
        <end position="114"/>
    </location>
</feature>
<sequence>MSSWAYFRIVVACLVATAIAAPAPAPAPGYVVASPVHYIPSHHHVVHAPVVKTVVHTPIVKYKTIPVYKTVPVVHSVPVVKTVVASPMLVHSHGHHTTIIKCILKLIPVPELCV</sequence>
<reference evidence="3" key="1">
    <citation type="submission" date="2017-06" db="EMBL/GenBank/DDBJ databases">
        <title>Aedes aegypti genome working group (AGWG) sequencing and assembly.</title>
        <authorList>
            <consortium name="Aedes aegypti Genome Working Group (AGWG)"/>
            <person name="Matthews B.J."/>
        </authorList>
    </citation>
    <scope>NUCLEOTIDE SEQUENCE [LARGE SCALE GENOMIC DNA]</scope>
    <source>
        <strain evidence="3">LVP_AGWG</strain>
    </source>
</reference>
<organism evidence="2 3">
    <name type="scientific">Aedes aegypti</name>
    <name type="common">Yellowfever mosquito</name>
    <name type="synonym">Culex aegypti</name>
    <dbReference type="NCBI Taxonomy" id="7159"/>
    <lineage>
        <taxon>Eukaryota</taxon>
        <taxon>Metazoa</taxon>
        <taxon>Ecdysozoa</taxon>
        <taxon>Arthropoda</taxon>
        <taxon>Hexapoda</taxon>
        <taxon>Insecta</taxon>
        <taxon>Pterygota</taxon>
        <taxon>Neoptera</taxon>
        <taxon>Endopterygota</taxon>
        <taxon>Diptera</taxon>
        <taxon>Nematocera</taxon>
        <taxon>Culicoidea</taxon>
        <taxon>Culicidae</taxon>
        <taxon>Culicinae</taxon>
        <taxon>Aedini</taxon>
        <taxon>Aedes</taxon>
        <taxon>Stegomyia</taxon>
    </lineage>
</organism>
<evidence type="ECO:0000313" key="3">
    <source>
        <dbReference type="Proteomes" id="UP000008820"/>
    </source>
</evidence>
<dbReference type="EnsemblMetazoa" id="AAEL023015-RA">
    <property type="protein sequence ID" value="AAEL023015-PA"/>
    <property type="gene ID" value="AAEL023015"/>
</dbReference>
<gene>
    <name evidence="2" type="primary">110681392</name>
</gene>
<protein>
    <submittedName>
        <fullName evidence="2">Uncharacterized protein</fullName>
    </submittedName>
</protein>
<evidence type="ECO:0000313" key="2">
    <source>
        <dbReference type="EnsemblMetazoa" id="AAEL023015-PA"/>
    </source>
</evidence>
<keyword evidence="1" id="KW-0732">Signal</keyword>
<dbReference type="AlphaFoldDB" id="A0A903VHT7"/>